<feature type="binding site" evidence="6">
    <location>
        <begin position="66"/>
        <end position="69"/>
    </location>
    <ligand>
        <name>NADP(+)</name>
        <dbReference type="ChEBI" id="CHEBI:58349"/>
    </ligand>
</feature>
<dbReference type="InterPro" id="IPR028939">
    <property type="entry name" value="P5C_Rdtase_cat_N"/>
</dbReference>
<dbReference type="Pfam" id="PF03807">
    <property type="entry name" value="F420_oxidored"/>
    <property type="match status" value="1"/>
</dbReference>
<dbReference type="PANTHER" id="PTHR11645:SF0">
    <property type="entry name" value="PYRROLINE-5-CARBOXYLATE REDUCTASE 3"/>
    <property type="match status" value="1"/>
</dbReference>
<comment type="similarity">
    <text evidence="1 4 7">Belongs to the pyrroline-5-carboxylate reductase family.</text>
</comment>
<dbReference type="PANTHER" id="PTHR11645">
    <property type="entry name" value="PYRROLINE-5-CARBOXYLATE REDUCTASE"/>
    <property type="match status" value="1"/>
</dbReference>
<dbReference type="UniPathway" id="UPA00098">
    <property type="reaction ID" value="UER00361"/>
</dbReference>
<comment type="catalytic activity">
    <reaction evidence="4">
        <text>L-proline + NAD(+) = (S)-1-pyrroline-5-carboxylate + NADH + 2 H(+)</text>
        <dbReference type="Rhea" id="RHEA:14105"/>
        <dbReference type="ChEBI" id="CHEBI:15378"/>
        <dbReference type="ChEBI" id="CHEBI:17388"/>
        <dbReference type="ChEBI" id="CHEBI:57540"/>
        <dbReference type="ChEBI" id="CHEBI:57945"/>
        <dbReference type="ChEBI" id="CHEBI:60039"/>
        <dbReference type="EC" id="1.5.1.2"/>
    </reaction>
</comment>
<dbReference type="SUPFAM" id="SSF48179">
    <property type="entry name" value="6-phosphogluconate dehydrogenase C-terminal domain-like"/>
    <property type="match status" value="1"/>
</dbReference>
<dbReference type="RefSeq" id="WP_013703976.1">
    <property type="nucleotide sequence ID" value="NC_015387.1"/>
</dbReference>
<comment type="catalytic activity">
    <reaction evidence="4 7">
        <text>L-proline + NADP(+) = (S)-1-pyrroline-5-carboxylate + NADPH + 2 H(+)</text>
        <dbReference type="Rhea" id="RHEA:14109"/>
        <dbReference type="ChEBI" id="CHEBI:15378"/>
        <dbReference type="ChEBI" id="CHEBI:17388"/>
        <dbReference type="ChEBI" id="CHEBI:57783"/>
        <dbReference type="ChEBI" id="CHEBI:58349"/>
        <dbReference type="ChEBI" id="CHEBI:60039"/>
        <dbReference type="EC" id="1.5.1.2"/>
    </reaction>
</comment>
<evidence type="ECO:0000256" key="7">
    <source>
        <dbReference type="RuleBase" id="RU003903"/>
    </source>
</evidence>
<evidence type="ECO:0000313" key="11">
    <source>
        <dbReference type="Proteomes" id="UP000007030"/>
    </source>
</evidence>
<comment type="pathway">
    <text evidence="4 7">Amino-acid biosynthesis; L-proline biosynthesis; L-proline from L-glutamate 5-semialdehyde: step 1/1.</text>
</comment>
<dbReference type="FunFam" id="1.10.3730.10:FF:000001">
    <property type="entry name" value="Pyrroline-5-carboxylate reductase"/>
    <property type="match status" value="1"/>
</dbReference>
<dbReference type="HAMAP" id="MF_01925">
    <property type="entry name" value="P5C_reductase"/>
    <property type="match status" value="1"/>
</dbReference>
<feature type="domain" description="Pyrroline-5-carboxylate reductase dimerisation" evidence="9">
    <location>
        <begin position="155"/>
        <end position="255"/>
    </location>
</feature>
<keyword evidence="2 4" id="KW-0521">NADP</keyword>
<protein>
    <recommendedName>
        <fullName evidence="4 5">Pyrroline-5-carboxylate reductase</fullName>
        <shortName evidence="4">P5C reductase</shortName>
        <shortName evidence="4">P5CR</shortName>
        <ecNumber evidence="4 5">1.5.1.2</ecNumber>
    </recommendedName>
    <alternativeName>
        <fullName evidence="4">PCA reductase</fullName>
    </alternativeName>
</protein>
<evidence type="ECO:0000259" key="9">
    <source>
        <dbReference type="Pfam" id="PF14748"/>
    </source>
</evidence>
<dbReference type="InterPro" id="IPR053790">
    <property type="entry name" value="P5CR-like_CS"/>
</dbReference>
<keyword evidence="11" id="KW-1185">Reference proteome</keyword>
<gene>
    <name evidence="4" type="primary">proC</name>
    <name evidence="10" type="ordered locus">Marky_1189</name>
</gene>
<feature type="domain" description="Pyrroline-5-carboxylate reductase catalytic N-terminal" evidence="8">
    <location>
        <begin position="2"/>
        <end position="92"/>
    </location>
</feature>
<reference evidence="10 11" key="1">
    <citation type="journal article" date="2012" name="Stand. Genomic Sci.">
        <title>Complete genome sequence of the aerobic, heterotroph Marinithermus hydrothermalis type strain (T1(T)) from a deep-sea hydrothermal vent chimney.</title>
        <authorList>
            <person name="Copeland A."/>
            <person name="Gu W."/>
            <person name="Yasawong M."/>
            <person name="Lapidus A."/>
            <person name="Lucas S."/>
            <person name="Deshpande S."/>
            <person name="Pagani I."/>
            <person name="Tapia R."/>
            <person name="Cheng J.F."/>
            <person name="Goodwin L.A."/>
            <person name="Pitluck S."/>
            <person name="Liolios K."/>
            <person name="Ivanova N."/>
            <person name="Mavromatis K."/>
            <person name="Mikhailova N."/>
            <person name="Pati A."/>
            <person name="Chen A."/>
            <person name="Palaniappan K."/>
            <person name="Land M."/>
            <person name="Pan C."/>
            <person name="Brambilla E.M."/>
            <person name="Rohde M."/>
            <person name="Tindall B.J."/>
            <person name="Sikorski J."/>
            <person name="Goker M."/>
            <person name="Detter J.C."/>
            <person name="Bristow J."/>
            <person name="Eisen J.A."/>
            <person name="Markowitz V."/>
            <person name="Hugenholtz P."/>
            <person name="Kyrpides N.C."/>
            <person name="Klenk H.P."/>
            <person name="Woyke T."/>
        </authorList>
    </citation>
    <scope>NUCLEOTIDE SEQUENCE [LARGE SCALE GENOMIC DNA]</scope>
    <source>
        <strain evidence="11">DSM 14884 / JCM 11576 / T1</strain>
    </source>
</reference>
<comment type="subcellular location">
    <subcellularLocation>
        <location evidence="4">Cytoplasm</location>
    </subcellularLocation>
</comment>
<evidence type="ECO:0000256" key="5">
    <source>
        <dbReference type="NCBIfam" id="TIGR00112"/>
    </source>
</evidence>
<dbReference type="InterPro" id="IPR029036">
    <property type="entry name" value="P5CR_dimer"/>
</dbReference>
<keyword evidence="3 4" id="KW-0560">Oxidoreductase</keyword>
<evidence type="ECO:0000259" key="8">
    <source>
        <dbReference type="Pfam" id="PF03807"/>
    </source>
</evidence>
<dbReference type="GO" id="GO:0055129">
    <property type="term" value="P:L-proline biosynthetic process"/>
    <property type="evidence" value="ECO:0007669"/>
    <property type="project" value="UniProtKB-UniRule"/>
</dbReference>
<keyword evidence="4 7" id="KW-0641">Proline biosynthesis</keyword>
<evidence type="ECO:0000313" key="10">
    <source>
        <dbReference type="EMBL" id="AEB11929.1"/>
    </source>
</evidence>
<keyword evidence="4 7" id="KW-0028">Amino-acid biosynthesis</keyword>
<dbReference type="Gene3D" id="3.40.50.720">
    <property type="entry name" value="NAD(P)-binding Rossmann-like Domain"/>
    <property type="match status" value="1"/>
</dbReference>
<dbReference type="Gene3D" id="1.10.3730.10">
    <property type="entry name" value="ProC C-terminal domain-like"/>
    <property type="match status" value="1"/>
</dbReference>
<dbReference type="EC" id="1.5.1.2" evidence="4 5"/>
<dbReference type="PIRSF" id="PIRSF000193">
    <property type="entry name" value="Pyrrol-5-carb_rd"/>
    <property type="match status" value="1"/>
</dbReference>
<accession>F2NQJ1</accession>
<dbReference type="HOGENOM" id="CLU_042344_3_1_0"/>
<evidence type="ECO:0000256" key="6">
    <source>
        <dbReference type="PIRSR" id="PIRSR000193-1"/>
    </source>
</evidence>
<dbReference type="SUPFAM" id="SSF51735">
    <property type="entry name" value="NAD(P)-binding Rossmann-fold domains"/>
    <property type="match status" value="1"/>
</dbReference>
<dbReference type="Pfam" id="PF14748">
    <property type="entry name" value="P5CR_dimer"/>
    <property type="match status" value="1"/>
</dbReference>
<dbReference type="eggNOG" id="COG0345">
    <property type="taxonomic scope" value="Bacteria"/>
</dbReference>
<dbReference type="OrthoDB" id="9805754at2"/>
<dbReference type="EMBL" id="CP002630">
    <property type="protein sequence ID" value="AEB11929.1"/>
    <property type="molecule type" value="Genomic_DNA"/>
</dbReference>
<evidence type="ECO:0000256" key="1">
    <source>
        <dbReference type="ARBA" id="ARBA00005525"/>
    </source>
</evidence>
<evidence type="ECO:0000256" key="4">
    <source>
        <dbReference type="HAMAP-Rule" id="MF_01925"/>
    </source>
</evidence>
<dbReference type="STRING" id="869210.Marky_1189"/>
<comment type="function">
    <text evidence="4">Catalyzes the reduction of 1-pyrroline-5-carboxylate (PCA) to L-proline.</text>
</comment>
<dbReference type="GO" id="GO:0005737">
    <property type="term" value="C:cytoplasm"/>
    <property type="evidence" value="ECO:0007669"/>
    <property type="project" value="UniProtKB-SubCell"/>
</dbReference>
<sequence>MKLAFVGVGKMGRSLLEALLAAEFLPPESVGVLMRTPERTREVAARYGVVPLRLEELERAERVLIAVQPKDFTHLAPKIAHPNTGYLSIMAGVPTAVLARRLGTRRVVRAMPNLAATIRKSATALTAPREALEAGDLEFAFALFRTAGDVYELPEHLFDAFTGMTASAPAYFAIVAEALADGGVRMGIPRAQALAMAADVLVATGELLRLKHPAVLKDEVSSPGGTTIHGVAALERRGVRAAFIEAVEAATARGHALGEEE</sequence>
<dbReference type="GO" id="GO:0004735">
    <property type="term" value="F:pyrroline-5-carboxylate reductase activity"/>
    <property type="evidence" value="ECO:0007669"/>
    <property type="project" value="UniProtKB-UniRule"/>
</dbReference>
<dbReference type="KEGG" id="mhd:Marky_1189"/>
<dbReference type="Proteomes" id="UP000007030">
    <property type="component" value="Chromosome"/>
</dbReference>
<evidence type="ECO:0000256" key="3">
    <source>
        <dbReference type="ARBA" id="ARBA00023002"/>
    </source>
</evidence>
<organism evidence="10 11">
    <name type="scientific">Marinithermus hydrothermalis (strain DSM 14884 / JCM 11576 / T1)</name>
    <dbReference type="NCBI Taxonomy" id="869210"/>
    <lineage>
        <taxon>Bacteria</taxon>
        <taxon>Thermotogati</taxon>
        <taxon>Deinococcota</taxon>
        <taxon>Deinococci</taxon>
        <taxon>Thermales</taxon>
        <taxon>Thermaceae</taxon>
        <taxon>Marinithermus</taxon>
    </lineage>
</organism>
<dbReference type="PROSITE" id="PS00521">
    <property type="entry name" value="P5CR"/>
    <property type="match status" value="1"/>
</dbReference>
<dbReference type="AlphaFoldDB" id="F2NQJ1"/>
<dbReference type="NCBIfam" id="TIGR00112">
    <property type="entry name" value="proC"/>
    <property type="match status" value="1"/>
</dbReference>
<proteinExistence type="inferred from homology"/>
<dbReference type="InterPro" id="IPR008927">
    <property type="entry name" value="6-PGluconate_DH-like_C_sf"/>
</dbReference>
<dbReference type="InterPro" id="IPR000304">
    <property type="entry name" value="Pyrroline-COOH_reductase"/>
</dbReference>
<dbReference type="InterPro" id="IPR036291">
    <property type="entry name" value="NAD(P)-bd_dom_sf"/>
</dbReference>
<name>F2NQJ1_MARHT</name>
<evidence type="ECO:0000256" key="2">
    <source>
        <dbReference type="ARBA" id="ARBA00022857"/>
    </source>
</evidence>
<keyword evidence="4" id="KW-0963">Cytoplasm</keyword>